<dbReference type="OrthoDB" id="3173400at2"/>
<dbReference type="SUPFAM" id="SSF55136">
    <property type="entry name" value="Probable bacterial effector-binding domain"/>
    <property type="match status" value="1"/>
</dbReference>
<dbReference type="InterPro" id="IPR029441">
    <property type="entry name" value="Cass2"/>
</dbReference>
<dbReference type="AlphaFoldDB" id="A0A562K6Y1"/>
<dbReference type="Gene3D" id="3.20.80.10">
    <property type="entry name" value="Regulatory factor, effector binding domain"/>
    <property type="match status" value="1"/>
</dbReference>
<dbReference type="Proteomes" id="UP000318667">
    <property type="component" value="Unassembled WGS sequence"/>
</dbReference>
<gene>
    <name evidence="2" type="ORF">IQ19_00444</name>
</gene>
<name>A0A562K6Y1_9BACI</name>
<reference evidence="2 3" key="1">
    <citation type="journal article" date="2015" name="Stand. Genomic Sci.">
        <title>Genomic Encyclopedia of Bacterial and Archaeal Type Strains, Phase III: the genomes of soil and plant-associated and newly described type strains.</title>
        <authorList>
            <person name="Whitman W.B."/>
            <person name="Woyke T."/>
            <person name="Klenk H.P."/>
            <person name="Zhou Y."/>
            <person name="Lilburn T.G."/>
            <person name="Beck B.J."/>
            <person name="De Vos P."/>
            <person name="Vandamme P."/>
            <person name="Eisen J.A."/>
            <person name="Garrity G."/>
            <person name="Hugenholtz P."/>
            <person name="Kyrpides N.C."/>
        </authorList>
    </citation>
    <scope>NUCLEOTIDE SEQUENCE [LARGE SCALE GENOMIC DNA]</scope>
    <source>
        <strain evidence="2 3">CGMCC 1.10115</strain>
    </source>
</reference>
<dbReference type="EMBL" id="VLKI01000001">
    <property type="protein sequence ID" value="TWH90994.1"/>
    <property type="molecule type" value="Genomic_DNA"/>
</dbReference>
<dbReference type="Pfam" id="PF14526">
    <property type="entry name" value="Cass2"/>
    <property type="match status" value="1"/>
</dbReference>
<sequence length="133" mass="15645">MDFTVIKKVRTNNFNDDRIMQKISDMWKGASTELSNHEGITYGLYHEYDSDYKGDYTLCVAIDGKNKPSIVIPDDTKYEKFTVNTDEEQGIFNTWNEIWNKEEEGKLKRVYTYDLEKYYPDGNIDICIAVKEK</sequence>
<keyword evidence="3" id="KW-1185">Reference proteome</keyword>
<dbReference type="InterPro" id="IPR053182">
    <property type="entry name" value="YobU-like_regulator"/>
</dbReference>
<dbReference type="PANTHER" id="PTHR36444:SF2">
    <property type="entry name" value="TRANSCRIPTIONAL REGULATOR PROTEIN YOBU-RELATED"/>
    <property type="match status" value="1"/>
</dbReference>
<dbReference type="RefSeq" id="WP_144539440.1">
    <property type="nucleotide sequence ID" value="NZ_CBCSDC010000041.1"/>
</dbReference>
<protein>
    <submittedName>
        <fullName evidence="2">Putative transcriptional regulator YdeE</fullName>
    </submittedName>
</protein>
<organism evidence="2 3">
    <name type="scientific">Cytobacillus oceanisediminis</name>
    <dbReference type="NCBI Taxonomy" id="665099"/>
    <lineage>
        <taxon>Bacteria</taxon>
        <taxon>Bacillati</taxon>
        <taxon>Bacillota</taxon>
        <taxon>Bacilli</taxon>
        <taxon>Bacillales</taxon>
        <taxon>Bacillaceae</taxon>
        <taxon>Cytobacillus</taxon>
    </lineage>
</organism>
<comment type="caution">
    <text evidence="2">The sequence shown here is derived from an EMBL/GenBank/DDBJ whole genome shotgun (WGS) entry which is preliminary data.</text>
</comment>
<proteinExistence type="predicted"/>
<evidence type="ECO:0000313" key="3">
    <source>
        <dbReference type="Proteomes" id="UP000318667"/>
    </source>
</evidence>
<feature type="domain" description="Integron-associated effector binding protein" evidence="1">
    <location>
        <begin position="9"/>
        <end position="130"/>
    </location>
</feature>
<evidence type="ECO:0000313" key="2">
    <source>
        <dbReference type="EMBL" id="TWH90994.1"/>
    </source>
</evidence>
<dbReference type="InterPro" id="IPR011256">
    <property type="entry name" value="Reg_factor_effector_dom_sf"/>
</dbReference>
<accession>A0A562K6Y1</accession>
<evidence type="ECO:0000259" key="1">
    <source>
        <dbReference type="Pfam" id="PF14526"/>
    </source>
</evidence>
<dbReference type="PANTHER" id="PTHR36444">
    <property type="entry name" value="TRANSCRIPTIONAL REGULATOR PROTEIN YOBU-RELATED"/>
    <property type="match status" value="1"/>
</dbReference>
<dbReference type="GeneID" id="65401733"/>